<evidence type="ECO:0000313" key="5">
    <source>
        <dbReference type="EMBL" id="SFD58040.1"/>
    </source>
</evidence>
<dbReference type="InterPro" id="IPR027417">
    <property type="entry name" value="P-loop_NTPase"/>
</dbReference>
<dbReference type="Gene3D" id="3.40.50.300">
    <property type="entry name" value="P-loop containing nucleotide triphosphate hydrolases"/>
    <property type="match status" value="1"/>
</dbReference>
<dbReference type="RefSeq" id="WP_093428527.1">
    <property type="nucleotide sequence ID" value="NZ_FOMJ01000006.1"/>
</dbReference>
<proteinExistence type="predicted"/>
<keyword evidence="2" id="KW-0067">ATP-binding</keyword>
<dbReference type="GO" id="GO:0003700">
    <property type="term" value="F:DNA-binding transcription factor activity"/>
    <property type="evidence" value="ECO:0007669"/>
    <property type="project" value="InterPro"/>
</dbReference>
<dbReference type="InterPro" id="IPR036388">
    <property type="entry name" value="WH-like_DNA-bd_sf"/>
</dbReference>
<dbReference type="PANTHER" id="PTHR43514">
    <property type="entry name" value="ABC TRANSPORTER I FAMILY MEMBER 10"/>
    <property type="match status" value="1"/>
</dbReference>
<organism evidence="5 6">
    <name type="scientific">Thiohalospira halophila DSM 15071</name>
    <dbReference type="NCBI Taxonomy" id="1123397"/>
    <lineage>
        <taxon>Bacteria</taxon>
        <taxon>Pseudomonadati</taxon>
        <taxon>Pseudomonadota</taxon>
        <taxon>Gammaproteobacteria</taxon>
        <taxon>Thiohalospirales</taxon>
        <taxon>Thiohalospiraceae</taxon>
        <taxon>Thiohalospira</taxon>
    </lineage>
</organism>
<accession>A0A1I1TRC8</accession>
<evidence type="ECO:0000259" key="4">
    <source>
        <dbReference type="PROSITE" id="PS50893"/>
    </source>
</evidence>
<dbReference type="SUPFAM" id="SSF52540">
    <property type="entry name" value="P-loop containing nucleoside triphosphate hydrolases"/>
    <property type="match status" value="1"/>
</dbReference>
<dbReference type="InterPro" id="IPR003593">
    <property type="entry name" value="AAA+_ATPase"/>
</dbReference>
<dbReference type="SUPFAM" id="SSF46785">
    <property type="entry name" value="Winged helix' DNA-binding domain"/>
    <property type="match status" value="1"/>
</dbReference>
<dbReference type="InterPro" id="IPR050334">
    <property type="entry name" value="Molybdenum_import_ModC"/>
</dbReference>
<dbReference type="PANTHER" id="PTHR43514:SF10">
    <property type="entry name" value="MOLYBDENUM IMPORT ATP-BINDING PROTEIN MODC 2"/>
    <property type="match status" value="1"/>
</dbReference>
<evidence type="ECO:0000313" key="6">
    <source>
        <dbReference type="Proteomes" id="UP000198611"/>
    </source>
</evidence>
<dbReference type="InterPro" id="IPR000847">
    <property type="entry name" value="LysR_HTH_N"/>
</dbReference>
<dbReference type="STRING" id="1123397.SAMN05660831_01896"/>
<name>A0A1I1TRC8_9GAMM</name>
<feature type="domain" description="ABC transporter" evidence="4">
    <location>
        <begin position="1"/>
        <end position="234"/>
    </location>
</feature>
<dbReference type="GO" id="GO:0003677">
    <property type="term" value="F:DNA binding"/>
    <property type="evidence" value="ECO:0007669"/>
    <property type="project" value="UniProtKB-KW"/>
</dbReference>
<evidence type="ECO:0000256" key="1">
    <source>
        <dbReference type="ARBA" id="ARBA00022741"/>
    </source>
</evidence>
<keyword evidence="3" id="KW-0238">DNA-binding</keyword>
<keyword evidence="1" id="KW-0547">Nucleotide-binding</keyword>
<dbReference type="Pfam" id="PF00126">
    <property type="entry name" value="HTH_1"/>
    <property type="match status" value="1"/>
</dbReference>
<evidence type="ECO:0000256" key="3">
    <source>
        <dbReference type="ARBA" id="ARBA00023125"/>
    </source>
</evidence>
<dbReference type="Proteomes" id="UP000198611">
    <property type="component" value="Unassembled WGS sequence"/>
</dbReference>
<gene>
    <name evidence="5" type="ORF">SAMN05660831_01896</name>
</gene>
<sequence length="377" mass="39890">MTALEVRLAQAYSGFSLAADLRLPASGVTALFGPSGSGKTTLLRAIAGLTRARGRVALGGTVWQDDATATFVPVHRRRLGYVFQEAALFSHRRVLANLEYGRRRLPTGVAAPDTGTVMELLDLGPLADRWPTTLSGGQRQRVALGRALLAAPELLLLDEPLASLDQAARETILAYLERLRDETGVPMLFVSHQAGEVERLADRVVAVDGGWVAEPRPVADWSGDAGEAPTIEVAGEGAIVGSSLTALQDLGMSEEESPGVRAGARLWLSGGDDVQLGEGRVALLEAIAEKGSISAAARHMGMSYRRAWNLVEAMNRFADDPLVTTEAGGKGGGGAALTAAGERAVASYRELQQRLEAFLEAESQRLSEEGGEEAIKD</sequence>
<dbReference type="Pfam" id="PF00005">
    <property type="entry name" value="ABC_tran"/>
    <property type="match status" value="1"/>
</dbReference>
<dbReference type="GO" id="GO:0016887">
    <property type="term" value="F:ATP hydrolysis activity"/>
    <property type="evidence" value="ECO:0007669"/>
    <property type="project" value="InterPro"/>
</dbReference>
<protein>
    <submittedName>
        <fullName evidence="5">Regulatory helix-turn-helix protein, lysR family</fullName>
    </submittedName>
</protein>
<dbReference type="SMART" id="SM00382">
    <property type="entry name" value="AAA"/>
    <property type="match status" value="1"/>
</dbReference>
<evidence type="ECO:0000256" key="2">
    <source>
        <dbReference type="ARBA" id="ARBA00022840"/>
    </source>
</evidence>
<dbReference type="EMBL" id="FOMJ01000006">
    <property type="protein sequence ID" value="SFD58040.1"/>
    <property type="molecule type" value="Genomic_DNA"/>
</dbReference>
<dbReference type="InterPro" id="IPR036390">
    <property type="entry name" value="WH_DNA-bd_sf"/>
</dbReference>
<dbReference type="GO" id="GO:0005524">
    <property type="term" value="F:ATP binding"/>
    <property type="evidence" value="ECO:0007669"/>
    <property type="project" value="UniProtKB-KW"/>
</dbReference>
<dbReference type="OrthoDB" id="9802264at2"/>
<dbReference type="Gene3D" id="1.10.10.10">
    <property type="entry name" value="Winged helix-like DNA-binding domain superfamily/Winged helix DNA-binding domain"/>
    <property type="match status" value="1"/>
</dbReference>
<dbReference type="PROSITE" id="PS00211">
    <property type="entry name" value="ABC_TRANSPORTER_1"/>
    <property type="match status" value="1"/>
</dbReference>
<dbReference type="InterPro" id="IPR003439">
    <property type="entry name" value="ABC_transporter-like_ATP-bd"/>
</dbReference>
<dbReference type="InterPro" id="IPR017871">
    <property type="entry name" value="ABC_transporter-like_CS"/>
</dbReference>
<keyword evidence="6" id="KW-1185">Reference proteome</keyword>
<dbReference type="PROSITE" id="PS50893">
    <property type="entry name" value="ABC_TRANSPORTER_2"/>
    <property type="match status" value="1"/>
</dbReference>
<reference evidence="5 6" key="1">
    <citation type="submission" date="2016-10" db="EMBL/GenBank/DDBJ databases">
        <authorList>
            <person name="de Groot N.N."/>
        </authorList>
    </citation>
    <scope>NUCLEOTIDE SEQUENCE [LARGE SCALE GENOMIC DNA]</scope>
    <source>
        <strain evidence="5 6">HL3</strain>
    </source>
</reference>
<dbReference type="AlphaFoldDB" id="A0A1I1TRC8"/>